<proteinExistence type="inferred from homology"/>
<evidence type="ECO:0000256" key="5">
    <source>
        <dbReference type="ARBA" id="ARBA00017036"/>
    </source>
</evidence>
<protein>
    <recommendedName>
        <fullName evidence="5">Probable RNA polymerase II nuclear localization protein SLC7A6OS</fullName>
    </recommendedName>
</protein>
<feature type="region of interest" description="Disordered" evidence="10">
    <location>
        <begin position="253"/>
        <end position="285"/>
    </location>
</feature>
<dbReference type="GO" id="GO:0005634">
    <property type="term" value="C:nucleus"/>
    <property type="evidence" value="ECO:0007669"/>
    <property type="project" value="UniProtKB-SubCell"/>
</dbReference>
<keyword evidence="7" id="KW-0963">Cytoplasm</keyword>
<feature type="compositionally biased region" description="Acidic residues" evidence="10">
    <location>
        <begin position="325"/>
        <end position="337"/>
    </location>
</feature>
<feature type="compositionally biased region" description="Basic and acidic residues" evidence="10">
    <location>
        <begin position="186"/>
        <end position="201"/>
    </location>
</feature>
<evidence type="ECO:0000256" key="8">
    <source>
        <dbReference type="ARBA" id="ARBA00022927"/>
    </source>
</evidence>
<dbReference type="PANTHER" id="PTHR31196">
    <property type="entry name" value="RNA POLYMERASE II NUCLEAR LOCALIZATION PROTEIN SLC7A6OS-RELATED"/>
    <property type="match status" value="1"/>
</dbReference>
<evidence type="ECO:0000256" key="6">
    <source>
        <dbReference type="ARBA" id="ARBA00022448"/>
    </source>
</evidence>
<feature type="compositionally biased region" description="Acidic residues" evidence="10">
    <location>
        <begin position="351"/>
        <end position="365"/>
    </location>
</feature>
<keyword evidence="9" id="KW-0539">Nucleus</keyword>
<evidence type="ECO:0000256" key="3">
    <source>
        <dbReference type="ARBA" id="ARBA00004496"/>
    </source>
</evidence>
<evidence type="ECO:0000256" key="4">
    <source>
        <dbReference type="ARBA" id="ARBA00010218"/>
    </source>
</evidence>
<feature type="compositionally biased region" description="Acidic residues" evidence="10">
    <location>
        <begin position="272"/>
        <end position="281"/>
    </location>
</feature>
<dbReference type="GO" id="GO:0005737">
    <property type="term" value="C:cytoplasm"/>
    <property type="evidence" value="ECO:0007669"/>
    <property type="project" value="UniProtKB-SubCell"/>
</dbReference>
<reference evidence="12" key="1">
    <citation type="journal article" date="2014" name="BMC Genomics">
        <title>Characterizing the developmental transcriptome of the oriental fruit fly, Bactrocera dorsalis (Diptera: Tephritidae) through comparative genomic analysis with Drosophila melanogaster utilizing modENCODE datasets.</title>
        <authorList>
            <person name="Geib S.M."/>
            <person name="Calla B."/>
            <person name="Hall B."/>
            <person name="Hou S."/>
            <person name="Manoukis N.C."/>
        </authorList>
    </citation>
    <scope>NUCLEOTIDE SEQUENCE</scope>
    <source>
        <strain evidence="12">Punador</strain>
    </source>
</reference>
<dbReference type="InterPro" id="IPR013883">
    <property type="entry name" value="TF_Iwr1_dom"/>
</dbReference>
<dbReference type="Pfam" id="PF08574">
    <property type="entry name" value="Iwr1"/>
    <property type="match status" value="1"/>
</dbReference>
<feature type="compositionally biased region" description="Acidic residues" evidence="10">
    <location>
        <begin position="253"/>
        <end position="263"/>
    </location>
</feature>
<keyword evidence="6" id="KW-0813">Transport</keyword>
<dbReference type="EMBL" id="GAKP01011966">
    <property type="protein sequence ID" value="JAC46986.1"/>
    <property type="molecule type" value="Transcribed_RNA"/>
</dbReference>
<evidence type="ECO:0000256" key="2">
    <source>
        <dbReference type="ARBA" id="ARBA00004123"/>
    </source>
</evidence>
<dbReference type="GO" id="GO:0015031">
    <property type="term" value="P:protein transport"/>
    <property type="evidence" value="ECO:0007669"/>
    <property type="project" value="UniProtKB-KW"/>
</dbReference>
<dbReference type="InterPro" id="IPR040218">
    <property type="entry name" value="SLC7A6OS"/>
</dbReference>
<sequence length="377" mass="42285">MPAVVRIKRRIDEEPLSAFILNSKKRRRLEDNTGEEAAEEAAGTAAGVGAGVNGALSDKEDEVSTILKFAGTIQDQDDGATTQLARLTKEAAKELVLQKSMRPPSNHTERARQEMRQALHESRFRVVNCMRTTLEDANAAEAAKEVTIVDIEKQEAGAQADNVPTSATPDGQAHLSQNVAQQQRKQTIDGDAQHFPAHDTHNAQQATDSDTGYVYDLYLPENELQVEYADMMDDNYLSIRPYDDLIYEDRFNDDEDEDSEDSNNENYYTNDYPDEDDDNEDYKDSFDHEDIDAMALGMRHMRMGMQQGYIHTFDDDDSSVSGCDDSSDDVYYDDEDLIFGRSNRRNHGGADDDDDEDNDDDDVDYYDAGGNSEDSDA</sequence>
<gene>
    <name evidence="12" type="primary">S7A6O</name>
</gene>
<dbReference type="OrthoDB" id="6255506at2759"/>
<dbReference type="PANTHER" id="PTHR31196:SF2">
    <property type="entry name" value="RNA POLYMERASE II NUCLEAR LOCALIZATION PROTEIN SLC7A6OS-RELATED"/>
    <property type="match status" value="1"/>
</dbReference>
<evidence type="ECO:0000256" key="9">
    <source>
        <dbReference type="ARBA" id="ARBA00023242"/>
    </source>
</evidence>
<comment type="subcellular location">
    <subcellularLocation>
        <location evidence="3">Cytoplasm</location>
    </subcellularLocation>
    <subcellularLocation>
        <location evidence="2">Nucleus</location>
    </subcellularLocation>
</comment>
<feature type="region of interest" description="Disordered" evidence="10">
    <location>
        <begin position="155"/>
        <end position="208"/>
    </location>
</feature>
<accession>A0A034VUG9</accession>
<evidence type="ECO:0000256" key="1">
    <source>
        <dbReference type="ARBA" id="ARBA00003202"/>
    </source>
</evidence>
<feature type="region of interest" description="Disordered" evidence="10">
    <location>
        <begin position="315"/>
        <end position="377"/>
    </location>
</feature>
<evidence type="ECO:0000259" key="11">
    <source>
        <dbReference type="Pfam" id="PF08574"/>
    </source>
</evidence>
<comment type="similarity">
    <text evidence="4">Belongs to the IWR1/SLC7A6OS family.</text>
</comment>
<evidence type="ECO:0000256" key="10">
    <source>
        <dbReference type="SAM" id="MobiDB-lite"/>
    </source>
</evidence>
<organism evidence="12">
    <name type="scientific">Bactrocera dorsalis</name>
    <name type="common">Oriental fruit fly</name>
    <name type="synonym">Dacus dorsalis</name>
    <dbReference type="NCBI Taxonomy" id="27457"/>
    <lineage>
        <taxon>Eukaryota</taxon>
        <taxon>Metazoa</taxon>
        <taxon>Ecdysozoa</taxon>
        <taxon>Arthropoda</taxon>
        <taxon>Hexapoda</taxon>
        <taxon>Insecta</taxon>
        <taxon>Pterygota</taxon>
        <taxon>Neoptera</taxon>
        <taxon>Endopterygota</taxon>
        <taxon>Diptera</taxon>
        <taxon>Brachycera</taxon>
        <taxon>Muscomorpha</taxon>
        <taxon>Tephritoidea</taxon>
        <taxon>Tephritidae</taxon>
        <taxon>Bactrocera</taxon>
        <taxon>Bactrocera</taxon>
    </lineage>
</organism>
<comment type="function">
    <text evidence="1">Directs RNA polymerase II nuclear import.</text>
</comment>
<feature type="compositionally biased region" description="Polar residues" evidence="10">
    <location>
        <begin position="162"/>
        <end position="185"/>
    </location>
</feature>
<feature type="domain" description="Transcription factor Iwr1" evidence="11">
    <location>
        <begin position="212"/>
        <end position="276"/>
    </location>
</feature>
<keyword evidence="8" id="KW-0653">Protein transport</keyword>
<dbReference type="GO" id="GO:0032502">
    <property type="term" value="P:developmental process"/>
    <property type="evidence" value="ECO:0007669"/>
    <property type="project" value="TreeGrafter"/>
</dbReference>
<name>A0A034VUG9_BACDO</name>
<evidence type="ECO:0000313" key="12">
    <source>
        <dbReference type="EMBL" id="JAC46986.1"/>
    </source>
</evidence>
<evidence type="ECO:0000256" key="7">
    <source>
        <dbReference type="ARBA" id="ARBA00022490"/>
    </source>
</evidence>
<dbReference type="AlphaFoldDB" id="A0A034VUG9"/>